<dbReference type="EMBL" id="BT134768">
    <property type="protein sequence ID" value="AFK34563.1"/>
    <property type="molecule type" value="mRNA"/>
</dbReference>
<organism evidence="2">
    <name type="scientific">Lotus japonicus</name>
    <name type="common">Lotus corniculatus var. japonicus</name>
    <dbReference type="NCBI Taxonomy" id="34305"/>
    <lineage>
        <taxon>Eukaryota</taxon>
        <taxon>Viridiplantae</taxon>
        <taxon>Streptophyta</taxon>
        <taxon>Embryophyta</taxon>
        <taxon>Tracheophyta</taxon>
        <taxon>Spermatophyta</taxon>
        <taxon>Magnoliopsida</taxon>
        <taxon>eudicotyledons</taxon>
        <taxon>Gunneridae</taxon>
        <taxon>Pentapetalae</taxon>
        <taxon>rosids</taxon>
        <taxon>fabids</taxon>
        <taxon>Fabales</taxon>
        <taxon>Fabaceae</taxon>
        <taxon>Papilionoideae</taxon>
        <taxon>50 kb inversion clade</taxon>
        <taxon>NPAAA clade</taxon>
        <taxon>Hologalegina</taxon>
        <taxon>robinioid clade</taxon>
        <taxon>Loteae</taxon>
        <taxon>Lotus</taxon>
    </lineage>
</organism>
<keyword evidence="1" id="KW-0732">Signal</keyword>
<evidence type="ECO:0000313" key="2">
    <source>
        <dbReference type="EMBL" id="AFK34563.1"/>
    </source>
</evidence>
<reference evidence="2" key="1">
    <citation type="submission" date="2012-05" db="EMBL/GenBank/DDBJ databases">
        <authorList>
            <person name="Krishnakumar V."/>
            <person name="Cheung F."/>
            <person name="Xiao Y."/>
            <person name="Chan A."/>
            <person name="Moskal W.A."/>
            <person name="Town C.D."/>
        </authorList>
    </citation>
    <scope>NUCLEOTIDE SEQUENCE</scope>
</reference>
<evidence type="ECO:0000256" key="1">
    <source>
        <dbReference type="SAM" id="SignalP"/>
    </source>
</evidence>
<name>I3S2S1_LOTJA</name>
<proteinExistence type="evidence at transcript level"/>
<feature type="signal peptide" evidence="1">
    <location>
        <begin position="1"/>
        <end position="20"/>
    </location>
</feature>
<accession>I3S2S1</accession>
<sequence>MDITKIIFFSFFLLTKHILQLSPFTTNTSSKLDVLGHNGHPLSMDSTEIGILKQSNKISFSSFLKSKYSMALEPQISLEVLCNFTNKTLEGQLPDQELSTLLILTNFTESNSSRAVSMGFLDSTSGWCRLPCSLGCELLPWSLSTGGFASGLLGTSHVASRKTN</sequence>
<feature type="chain" id="PRO_5003678957" evidence="1">
    <location>
        <begin position="21"/>
        <end position="164"/>
    </location>
</feature>
<protein>
    <submittedName>
        <fullName evidence="2">Uncharacterized protein</fullName>
    </submittedName>
</protein>
<dbReference type="AlphaFoldDB" id="I3S2S1"/>